<dbReference type="RefSeq" id="WP_028385799.1">
    <property type="nucleotide sequence ID" value="NZ_CAAAHN010000002.1"/>
</dbReference>
<evidence type="ECO:0000256" key="9">
    <source>
        <dbReference type="HAMAP-Rule" id="MF_00365"/>
    </source>
</evidence>
<accession>A0A0W0U162</accession>
<keyword evidence="8 9" id="KW-0238">DNA-binding</keyword>
<dbReference type="InterPro" id="IPR042174">
    <property type="entry name" value="RecF_2"/>
</dbReference>
<dbReference type="Pfam" id="PF02463">
    <property type="entry name" value="SMC_N"/>
    <property type="match status" value="1"/>
</dbReference>
<evidence type="ECO:0000256" key="3">
    <source>
        <dbReference type="ARBA" id="ARBA00020170"/>
    </source>
</evidence>
<dbReference type="PATRIC" id="fig|45065.4.peg.915"/>
<feature type="binding site" evidence="9">
    <location>
        <begin position="30"/>
        <end position="37"/>
    </location>
    <ligand>
        <name>ATP</name>
        <dbReference type="ChEBI" id="CHEBI:30616"/>
    </ligand>
</feature>
<dbReference type="HAMAP" id="MF_00365">
    <property type="entry name" value="RecF"/>
    <property type="match status" value="1"/>
</dbReference>
<name>A0A0W0U162_9GAMM</name>
<comment type="subcellular location">
    <subcellularLocation>
        <location evidence="1 9 10">Cytoplasm</location>
    </subcellularLocation>
</comment>
<evidence type="ECO:0000256" key="7">
    <source>
        <dbReference type="ARBA" id="ARBA00022840"/>
    </source>
</evidence>
<organism evidence="11 12">
    <name type="scientific">Legionella geestiana</name>
    <dbReference type="NCBI Taxonomy" id="45065"/>
    <lineage>
        <taxon>Bacteria</taxon>
        <taxon>Pseudomonadati</taxon>
        <taxon>Pseudomonadota</taxon>
        <taxon>Gammaproteobacteria</taxon>
        <taxon>Legionellales</taxon>
        <taxon>Legionellaceae</taxon>
        <taxon>Legionella</taxon>
    </lineage>
</organism>
<dbReference type="InterPro" id="IPR027417">
    <property type="entry name" value="P-loop_NTPase"/>
</dbReference>
<keyword evidence="7 9" id="KW-0067">ATP-binding</keyword>
<keyword evidence="9 10" id="KW-0234">DNA repair</keyword>
<dbReference type="Proteomes" id="UP000054785">
    <property type="component" value="Unassembled WGS sequence"/>
</dbReference>
<evidence type="ECO:0000256" key="5">
    <source>
        <dbReference type="ARBA" id="ARBA00022705"/>
    </source>
</evidence>
<evidence type="ECO:0000256" key="2">
    <source>
        <dbReference type="ARBA" id="ARBA00008016"/>
    </source>
</evidence>
<evidence type="ECO:0000313" key="12">
    <source>
        <dbReference type="Proteomes" id="UP000054785"/>
    </source>
</evidence>
<dbReference type="PANTHER" id="PTHR32182">
    <property type="entry name" value="DNA REPLICATION AND REPAIR PROTEIN RECF"/>
    <property type="match status" value="1"/>
</dbReference>
<dbReference type="EMBL" id="LNYC01000029">
    <property type="protein sequence ID" value="KTD01209.1"/>
    <property type="molecule type" value="Genomic_DNA"/>
</dbReference>
<evidence type="ECO:0000313" key="11">
    <source>
        <dbReference type="EMBL" id="KTD01209.1"/>
    </source>
</evidence>
<dbReference type="InterPro" id="IPR003395">
    <property type="entry name" value="RecF/RecN/SMC_N"/>
</dbReference>
<dbReference type="Gene3D" id="3.40.50.300">
    <property type="entry name" value="P-loop containing nucleotide triphosphate hydrolases"/>
    <property type="match status" value="1"/>
</dbReference>
<evidence type="ECO:0000256" key="8">
    <source>
        <dbReference type="ARBA" id="ARBA00023125"/>
    </source>
</evidence>
<reference evidence="11 12" key="1">
    <citation type="submission" date="2015-11" db="EMBL/GenBank/DDBJ databases">
        <title>Genomic analysis of 38 Legionella species identifies large and diverse effector repertoires.</title>
        <authorList>
            <person name="Burstein D."/>
            <person name="Amaro F."/>
            <person name="Zusman T."/>
            <person name="Lifshitz Z."/>
            <person name="Cohen O."/>
            <person name="Gilbert J.A."/>
            <person name="Pupko T."/>
            <person name="Shuman H.A."/>
            <person name="Segal G."/>
        </authorList>
    </citation>
    <scope>NUCLEOTIDE SEQUENCE [LARGE SCALE GENOMIC DNA]</scope>
    <source>
        <strain evidence="11 12">ATCC 49504</strain>
    </source>
</reference>
<evidence type="ECO:0000256" key="6">
    <source>
        <dbReference type="ARBA" id="ARBA00022741"/>
    </source>
</evidence>
<gene>
    <name evidence="9 11" type="primary">recF</name>
    <name evidence="11" type="ORF">Lgee_0853</name>
</gene>
<dbReference type="NCBIfam" id="TIGR00611">
    <property type="entry name" value="recf"/>
    <property type="match status" value="1"/>
</dbReference>
<dbReference type="GO" id="GO:0006302">
    <property type="term" value="P:double-strand break repair"/>
    <property type="evidence" value="ECO:0007669"/>
    <property type="project" value="TreeGrafter"/>
</dbReference>
<keyword evidence="12" id="KW-1185">Reference proteome</keyword>
<dbReference type="Gene3D" id="1.20.1050.90">
    <property type="entry name" value="RecF/RecN/SMC, N-terminal domain"/>
    <property type="match status" value="1"/>
</dbReference>
<keyword evidence="4 9" id="KW-0963">Cytoplasm</keyword>
<dbReference type="PANTHER" id="PTHR32182:SF0">
    <property type="entry name" value="DNA REPLICATION AND REPAIR PROTEIN RECF"/>
    <property type="match status" value="1"/>
</dbReference>
<comment type="function">
    <text evidence="9 10">The RecF protein is involved in DNA metabolism; it is required for DNA replication and normal SOS inducibility. RecF binds preferentially to single-stranded, linear DNA. It also seems to bind ATP.</text>
</comment>
<evidence type="ECO:0000256" key="10">
    <source>
        <dbReference type="RuleBase" id="RU000578"/>
    </source>
</evidence>
<keyword evidence="5 9" id="KW-0235">DNA replication</keyword>
<dbReference type="OrthoDB" id="9803889at2"/>
<dbReference type="GO" id="GO:0003697">
    <property type="term" value="F:single-stranded DNA binding"/>
    <property type="evidence" value="ECO:0007669"/>
    <property type="project" value="UniProtKB-UniRule"/>
</dbReference>
<keyword evidence="9 10" id="KW-0227">DNA damage</keyword>
<comment type="similarity">
    <text evidence="2 9 10">Belongs to the RecF family.</text>
</comment>
<dbReference type="GO" id="GO:0006260">
    <property type="term" value="P:DNA replication"/>
    <property type="evidence" value="ECO:0007669"/>
    <property type="project" value="UniProtKB-UniRule"/>
</dbReference>
<keyword evidence="6 9" id="KW-0547">Nucleotide-binding</keyword>
<dbReference type="InterPro" id="IPR001238">
    <property type="entry name" value="DNA-binding_RecF"/>
</dbReference>
<proteinExistence type="inferred from homology"/>
<dbReference type="GO" id="GO:0009432">
    <property type="term" value="P:SOS response"/>
    <property type="evidence" value="ECO:0007669"/>
    <property type="project" value="UniProtKB-UniRule"/>
</dbReference>
<evidence type="ECO:0000256" key="4">
    <source>
        <dbReference type="ARBA" id="ARBA00022490"/>
    </source>
</evidence>
<sequence length="355" mass="40392">MTLAQLQVTDLRNIREARIALHPRWNFFWGANGSGKTSVLEALYLLGTGHSFRTRETASLVRAEQSQFTVFARTVDEQTVSIQKHRTQPTQVRINQTPCTSASSLAHFLPSHVFYQDIFTIIDAGPAARRSLLDWGMFHVKPEYHALWKSYRHVLRQRNCLLRLQASPAEFVPWDAELVAIAHALDALREAWCREWADAFVGMLETLTPLRCRLRYYRGWDRKNQGLSLDTVLKQHFEADRARQYTHYGSHHADLVLQSDDINPRQGFSRGQQKTVLYALKLSMAAILQKENGIFLLDDFASELDFAHQDRLLKQLDALAGQFFVTSTQPEILAPAALSLDACQFVLNNGVITAA</sequence>
<evidence type="ECO:0000256" key="1">
    <source>
        <dbReference type="ARBA" id="ARBA00004496"/>
    </source>
</evidence>
<comment type="caution">
    <text evidence="11">The sequence shown here is derived from an EMBL/GenBank/DDBJ whole genome shotgun (WGS) entry which is preliminary data.</text>
</comment>
<dbReference type="GO" id="GO:0005737">
    <property type="term" value="C:cytoplasm"/>
    <property type="evidence" value="ECO:0007669"/>
    <property type="project" value="UniProtKB-SubCell"/>
</dbReference>
<protein>
    <recommendedName>
        <fullName evidence="3 9">DNA replication and repair protein RecF</fullName>
    </recommendedName>
</protein>
<dbReference type="SUPFAM" id="SSF52540">
    <property type="entry name" value="P-loop containing nucleoside triphosphate hydrolases"/>
    <property type="match status" value="1"/>
</dbReference>
<dbReference type="GO" id="GO:0005524">
    <property type="term" value="F:ATP binding"/>
    <property type="evidence" value="ECO:0007669"/>
    <property type="project" value="UniProtKB-UniRule"/>
</dbReference>
<keyword evidence="9 10" id="KW-0742">SOS response</keyword>
<dbReference type="GO" id="GO:0000731">
    <property type="term" value="P:DNA synthesis involved in DNA repair"/>
    <property type="evidence" value="ECO:0007669"/>
    <property type="project" value="TreeGrafter"/>
</dbReference>
<dbReference type="AlphaFoldDB" id="A0A0W0U162"/>
<dbReference type="InterPro" id="IPR018078">
    <property type="entry name" value="DNA-binding_RecF_CS"/>
</dbReference>
<dbReference type="PROSITE" id="PS00618">
    <property type="entry name" value="RECF_2"/>
    <property type="match status" value="1"/>
</dbReference>
<dbReference type="STRING" id="45065.Lgee_0853"/>